<dbReference type="InterPro" id="IPR000254">
    <property type="entry name" value="CBD"/>
</dbReference>
<feature type="chain" id="PRO_5041930186" description="CBM1 domain-containing protein" evidence="2">
    <location>
        <begin position="21"/>
        <end position="78"/>
    </location>
</feature>
<dbReference type="AlphaFoldDB" id="A0AAD7BQ98"/>
<dbReference type="GO" id="GO:0005576">
    <property type="term" value="C:extracellular region"/>
    <property type="evidence" value="ECO:0007669"/>
    <property type="project" value="InterPro"/>
</dbReference>
<dbReference type="Proteomes" id="UP001221142">
    <property type="component" value="Unassembled WGS sequence"/>
</dbReference>
<reference evidence="4" key="1">
    <citation type="submission" date="2023-03" db="EMBL/GenBank/DDBJ databases">
        <title>Massive genome expansion in bonnet fungi (Mycena s.s.) driven by repeated elements and novel gene families across ecological guilds.</title>
        <authorList>
            <consortium name="Lawrence Berkeley National Laboratory"/>
            <person name="Harder C.B."/>
            <person name="Miyauchi S."/>
            <person name="Viragh M."/>
            <person name="Kuo A."/>
            <person name="Thoen E."/>
            <person name="Andreopoulos B."/>
            <person name="Lu D."/>
            <person name="Skrede I."/>
            <person name="Drula E."/>
            <person name="Henrissat B."/>
            <person name="Morin E."/>
            <person name="Kohler A."/>
            <person name="Barry K."/>
            <person name="LaButti K."/>
            <person name="Morin E."/>
            <person name="Salamov A."/>
            <person name="Lipzen A."/>
            <person name="Mereny Z."/>
            <person name="Hegedus B."/>
            <person name="Baldrian P."/>
            <person name="Stursova M."/>
            <person name="Weitz H."/>
            <person name="Taylor A."/>
            <person name="Grigoriev I.V."/>
            <person name="Nagy L.G."/>
            <person name="Martin F."/>
            <person name="Kauserud H."/>
        </authorList>
    </citation>
    <scope>NUCLEOTIDE SEQUENCE</scope>
    <source>
        <strain evidence="4">9284</strain>
    </source>
</reference>
<accession>A0AAD7BQ98</accession>
<evidence type="ECO:0000313" key="4">
    <source>
        <dbReference type="EMBL" id="KAJ7627316.1"/>
    </source>
</evidence>
<gene>
    <name evidence="4" type="ORF">FB45DRAFT_921058</name>
</gene>
<evidence type="ECO:0000259" key="3">
    <source>
        <dbReference type="PROSITE" id="PS51164"/>
    </source>
</evidence>
<dbReference type="SMART" id="SM00236">
    <property type="entry name" value="fCBD"/>
    <property type="match status" value="1"/>
</dbReference>
<name>A0AAD7BQ98_9AGAR</name>
<evidence type="ECO:0000313" key="5">
    <source>
        <dbReference type="Proteomes" id="UP001221142"/>
    </source>
</evidence>
<feature type="signal peptide" evidence="2">
    <location>
        <begin position="1"/>
        <end position="20"/>
    </location>
</feature>
<keyword evidence="5" id="KW-1185">Reference proteome</keyword>
<sequence>MHFSSIAPLLVVILPAFVAADIGIYGQCAGDGIAWPDVCAEGLTCQYSNFWFSQCLPPDEATTTTTDATDPTPTATST</sequence>
<evidence type="ECO:0000256" key="2">
    <source>
        <dbReference type="SAM" id="SignalP"/>
    </source>
</evidence>
<comment type="caution">
    <text evidence="4">The sequence shown here is derived from an EMBL/GenBank/DDBJ whole genome shotgun (WGS) entry which is preliminary data.</text>
</comment>
<proteinExistence type="predicted"/>
<dbReference type="GO" id="GO:0005975">
    <property type="term" value="P:carbohydrate metabolic process"/>
    <property type="evidence" value="ECO:0007669"/>
    <property type="project" value="InterPro"/>
</dbReference>
<dbReference type="SUPFAM" id="SSF57180">
    <property type="entry name" value="Cellulose-binding domain"/>
    <property type="match status" value="1"/>
</dbReference>
<dbReference type="EMBL" id="JARKIF010000011">
    <property type="protein sequence ID" value="KAJ7627316.1"/>
    <property type="molecule type" value="Genomic_DNA"/>
</dbReference>
<feature type="domain" description="CBM1" evidence="3">
    <location>
        <begin position="20"/>
        <end position="56"/>
    </location>
</feature>
<dbReference type="InterPro" id="IPR035971">
    <property type="entry name" value="CBD_sf"/>
</dbReference>
<dbReference type="GO" id="GO:0030248">
    <property type="term" value="F:cellulose binding"/>
    <property type="evidence" value="ECO:0007669"/>
    <property type="project" value="InterPro"/>
</dbReference>
<dbReference type="PROSITE" id="PS51164">
    <property type="entry name" value="CBM1_2"/>
    <property type="match status" value="1"/>
</dbReference>
<organism evidence="4 5">
    <name type="scientific">Roridomyces roridus</name>
    <dbReference type="NCBI Taxonomy" id="1738132"/>
    <lineage>
        <taxon>Eukaryota</taxon>
        <taxon>Fungi</taxon>
        <taxon>Dikarya</taxon>
        <taxon>Basidiomycota</taxon>
        <taxon>Agaricomycotina</taxon>
        <taxon>Agaricomycetes</taxon>
        <taxon>Agaricomycetidae</taxon>
        <taxon>Agaricales</taxon>
        <taxon>Marasmiineae</taxon>
        <taxon>Mycenaceae</taxon>
        <taxon>Roridomyces</taxon>
    </lineage>
</organism>
<protein>
    <recommendedName>
        <fullName evidence="3">CBM1 domain-containing protein</fullName>
    </recommendedName>
</protein>
<evidence type="ECO:0000256" key="1">
    <source>
        <dbReference type="ARBA" id="ARBA00022729"/>
    </source>
</evidence>
<dbReference type="Pfam" id="PF00734">
    <property type="entry name" value="CBM_1"/>
    <property type="match status" value="1"/>
</dbReference>
<keyword evidence="1 2" id="KW-0732">Signal</keyword>